<dbReference type="SUPFAM" id="SSF53383">
    <property type="entry name" value="PLP-dependent transferases"/>
    <property type="match status" value="1"/>
</dbReference>
<dbReference type="Gene3D" id="3.90.1150.10">
    <property type="entry name" value="Aspartate Aminotransferase, domain 1"/>
    <property type="match status" value="1"/>
</dbReference>
<evidence type="ECO:0000256" key="1">
    <source>
        <dbReference type="ARBA" id="ARBA00001933"/>
    </source>
</evidence>
<keyword evidence="7" id="KW-1185">Reference proteome</keyword>
<organism evidence="6 7">
    <name type="scientific">Kordiimonas sediminis</name>
    <dbReference type="NCBI Taxonomy" id="1735581"/>
    <lineage>
        <taxon>Bacteria</taxon>
        <taxon>Pseudomonadati</taxon>
        <taxon>Pseudomonadota</taxon>
        <taxon>Alphaproteobacteria</taxon>
        <taxon>Kordiimonadales</taxon>
        <taxon>Kordiimonadaceae</taxon>
        <taxon>Kordiimonas</taxon>
    </lineage>
</organism>
<dbReference type="AlphaFoldDB" id="A0A919AJ70"/>
<dbReference type="PANTHER" id="PTHR48097:SF9">
    <property type="entry name" value="L-THREONINE ALDOLASE"/>
    <property type="match status" value="1"/>
</dbReference>
<dbReference type="GO" id="GO:0006545">
    <property type="term" value="P:glycine biosynthetic process"/>
    <property type="evidence" value="ECO:0007669"/>
    <property type="project" value="TreeGrafter"/>
</dbReference>
<evidence type="ECO:0000259" key="5">
    <source>
        <dbReference type="Pfam" id="PF01212"/>
    </source>
</evidence>
<dbReference type="InterPro" id="IPR015424">
    <property type="entry name" value="PyrdxlP-dep_Trfase"/>
</dbReference>
<evidence type="ECO:0000256" key="2">
    <source>
        <dbReference type="ARBA" id="ARBA00006966"/>
    </source>
</evidence>
<dbReference type="Pfam" id="PF01212">
    <property type="entry name" value="Beta_elim_lyase"/>
    <property type="match status" value="1"/>
</dbReference>
<proteinExistence type="inferred from homology"/>
<comment type="cofactor">
    <cofactor evidence="1">
        <name>pyridoxal 5'-phosphate</name>
        <dbReference type="ChEBI" id="CHEBI:597326"/>
    </cofactor>
</comment>
<dbReference type="PANTHER" id="PTHR48097">
    <property type="entry name" value="L-THREONINE ALDOLASE-RELATED"/>
    <property type="match status" value="1"/>
</dbReference>
<dbReference type="InterPro" id="IPR015422">
    <property type="entry name" value="PyrdxlP-dep_Trfase_small"/>
</dbReference>
<dbReference type="InterPro" id="IPR015421">
    <property type="entry name" value="PyrdxlP-dep_Trfase_major"/>
</dbReference>
<gene>
    <name evidence="6" type="ORF">GCM10017044_01040</name>
</gene>
<evidence type="ECO:0000313" key="7">
    <source>
        <dbReference type="Proteomes" id="UP000630923"/>
    </source>
</evidence>
<reference evidence="6" key="1">
    <citation type="journal article" date="2014" name="Int. J. Syst. Evol. Microbiol.">
        <title>Complete genome sequence of Corynebacterium casei LMG S-19264T (=DSM 44701T), isolated from a smear-ripened cheese.</title>
        <authorList>
            <consortium name="US DOE Joint Genome Institute (JGI-PGF)"/>
            <person name="Walter F."/>
            <person name="Albersmeier A."/>
            <person name="Kalinowski J."/>
            <person name="Ruckert C."/>
        </authorList>
    </citation>
    <scope>NUCLEOTIDE SEQUENCE</scope>
    <source>
        <strain evidence="6">KCTC 42590</strain>
    </source>
</reference>
<dbReference type="GO" id="GO:0008732">
    <property type="term" value="F:L-allo-threonine aldolase activity"/>
    <property type="evidence" value="ECO:0007669"/>
    <property type="project" value="TreeGrafter"/>
</dbReference>
<name>A0A919AJ70_9PROT</name>
<dbReference type="Gene3D" id="3.40.640.10">
    <property type="entry name" value="Type I PLP-dependent aspartate aminotransferase-like (Major domain)"/>
    <property type="match status" value="1"/>
</dbReference>
<evidence type="ECO:0000256" key="3">
    <source>
        <dbReference type="ARBA" id="ARBA00011881"/>
    </source>
</evidence>
<dbReference type="RefSeq" id="WP_191249610.1">
    <property type="nucleotide sequence ID" value="NZ_BNCI01000001.1"/>
</dbReference>
<dbReference type="GO" id="GO:0006567">
    <property type="term" value="P:L-threonine catabolic process"/>
    <property type="evidence" value="ECO:0007669"/>
    <property type="project" value="TreeGrafter"/>
</dbReference>
<keyword evidence="4" id="KW-0663">Pyridoxal phosphate</keyword>
<reference evidence="6" key="2">
    <citation type="submission" date="2020-09" db="EMBL/GenBank/DDBJ databases">
        <authorList>
            <person name="Sun Q."/>
            <person name="Kim S."/>
        </authorList>
    </citation>
    <scope>NUCLEOTIDE SEQUENCE</scope>
    <source>
        <strain evidence="6">KCTC 42590</strain>
    </source>
</reference>
<comment type="similarity">
    <text evidence="2">Belongs to the threonine aldolase family.</text>
</comment>
<dbReference type="Proteomes" id="UP000630923">
    <property type="component" value="Unassembled WGS sequence"/>
</dbReference>
<comment type="caution">
    <text evidence="6">The sequence shown here is derived from an EMBL/GenBank/DDBJ whole genome shotgun (WGS) entry which is preliminary data.</text>
</comment>
<evidence type="ECO:0000256" key="4">
    <source>
        <dbReference type="ARBA" id="ARBA00022898"/>
    </source>
</evidence>
<accession>A0A919AJ70</accession>
<dbReference type="InterPro" id="IPR001597">
    <property type="entry name" value="ArAA_b-elim_lyase/Thr_aldolase"/>
</dbReference>
<comment type="subunit">
    <text evidence="3">Homotetramer.</text>
</comment>
<protein>
    <submittedName>
        <fullName evidence="6">Threonine aldolase</fullName>
    </submittedName>
</protein>
<evidence type="ECO:0000313" key="6">
    <source>
        <dbReference type="EMBL" id="GHF11129.1"/>
    </source>
</evidence>
<feature type="domain" description="Aromatic amino acid beta-eliminating lyase/threonine aldolase" evidence="5">
    <location>
        <begin position="44"/>
        <end position="279"/>
    </location>
</feature>
<dbReference type="GO" id="GO:0005829">
    <property type="term" value="C:cytosol"/>
    <property type="evidence" value="ECO:0007669"/>
    <property type="project" value="TreeGrafter"/>
</dbReference>
<sequence length="360" mass="39866">MYHGILLGHPLMAKCEKFVTRHKPLSHSQWISRMQGVPEVDLDIDFYGQGHAIAILDQKMADILGREKALFFHKDMVGQHSVLLSRSRQSGKKRIAVHPQSHMQVDEALAYSELLGLEAVMFGKEGYAVDEADIAALSTDLSSIVVELPTRRAGFKLPDWQVLEQLKHFSKASNIPLHFDGARLFEASCYYGKSYDEVAAMADSVYVSLYKTLGAAAGGIVAGDADFIDSLVPWRTRLGGDLFTAFPYVLTALWGLDHYLPRIPEFHQSALSLSASIRQAFGENALPEGIQCSGFQVELPIAADLLEKKALAIAEKEKVWLFDRIVNAGANASRFEIQVGDALDDWTNEELVARFVSLVE</sequence>
<dbReference type="EMBL" id="BNCI01000001">
    <property type="protein sequence ID" value="GHF11129.1"/>
    <property type="molecule type" value="Genomic_DNA"/>
</dbReference>